<dbReference type="Proteomes" id="UP000523139">
    <property type="component" value="Unassembled WGS sequence"/>
</dbReference>
<dbReference type="RefSeq" id="WP_168887620.1">
    <property type="nucleotide sequence ID" value="NZ_JABAHY010000007.1"/>
</dbReference>
<proteinExistence type="predicted"/>
<evidence type="ECO:0000313" key="1">
    <source>
        <dbReference type="EMBL" id="NLS10143.1"/>
    </source>
</evidence>
<keyword evidence="2" id="KW-1185">Reference proteome</keyword>
<reference evidence="1 2" key="1">
    <citation type="submission" date="2020-04" db="EMBL/GenBank/DDBJ databases">
        <title>Nesterenkonia sp. nov., isolated from marine sediment.</title>
        <authorList>
            <person name="Zhang G."/>
        </authorList>
    </citation>
    <scope>NUCLEOTIDE SEQUENCE [LARGE SCALE GENOMIC DNA]</scope>
    <source>
        <strain evidence="1 2">MY13</strain>
    </source>
</reference>
<protein>
    <submittedName>
        <fullName evidence="1">Uncharacterized protein</fullName>
    </submittedName>
</protein>
<accession>A0A7X8TK19</accession>
<sequence length="374" mass="41566">MGMFDEVRCRYPLLRAQDEIFQTKDLNYLVFGDHISGTMSLFEITETGRLRIEKHERKWVEAPEAVLTKGYYKSVKSWWEQVDSVHGDLRIYTNLETGGQEPEWVEYCLRFTHGQLESVVDASENCPDEVATPETSGTYLVVKDETPLYIGKGGPERAHTSQTNKGGSDFIMLAYGITSDEAHRVETAVMRAFEVAGLEVDNEVKGHGNKRLDQSLVLADMTTPKTGPRRTLTGADTGLAIVVPVDLIHSEAGDNRHFATSEERVHFNMTRWWRMDSAKRVLTSELASAGHPVRLIAVVPGATNGIVVKTYLITSVTVDDSGVIFDTEEDPQGPQLTGHFGPFPRQLSIQYISSRGSGATPFIEEAEETLRAVS</sequence>
<dbReference type="AlphaFoldDB" id="A0A7X8TK19"/>
<evidence type="ECO:0000313" key="2">
    <source>
        <dbReference type="Proteomes" id="UP000523139"/>
    </source>
</evidence>
<gene>
    <name evidence="1" type="ORF">HGQ17_09055</name>
</gene>
<dbReference type="EMBL" id="JABAHY010000007">
    <property type="protein sequence ID" value="NLS10143.1"/>
    <property type="molecule type" value="Genomic_DNA"/>
</dbReference>
<name>A0A7X8TK19_9MICC</name>
<comment type="caution">
    <text evidence="1">The sequence shown here is derived from an EMBL/GenBank/DDBJ whole genome shotgun (WGS) entry which is preliminary data.</text>
</comment>
<organism evidence="1 2">
    <name type="scientific">Nesterenkonia sedimenti</name>
    <dbReference type="NCBI Taxonomy" id="1463632"/>
    <lineage>
        <taxon>Bacteria</taxon>
        <taxon>Bacillati</taxon>
        <taxon>Actinomycetota</taxon>
        <taxon>Actinomycetes</taxon>
        <taxon>Micrococcales</taxon>
        <taxon>Micrococcaceae</taxon>
        <taxon>Nesterenkonia</taxon>
    </lineage>
</organism>